<keyword evidence="4" id="KW-1185">Reference proteome</keyword>
<accession>A0ABW3U258</accession>
<dbReference type="RefSeq" id="WP_381482778.1">
    <property type="nucleotide sequence ID" value="NZ_JBHTLT010000134.1"/>
</dbReference>
<name>A0ABW3U258_9BACL</name>
<organism evidence="3 4">
    <name type="scientific">Sporosarcina contaminans</name>
    <dbReference type="NCBI Taxonomy" id="633403"/>
    <lineage>
        <taxon>Bacteria</taxon>
        <taxon>Bacillati</taxon>
        <taxon>Bacillota</taxon>
        <taxon>Bacilli</taxon>
        <taxon>Bacillales</taxon>
        <taxon>Caryophanaceae</taxon>
        <taxon>Sporosarcina</taxon>
    </lineage>
</organism>
<evidence type="ECO:0000313" key="4">
    <source>
        <dbReference type="Proteomes" id="UP001597231"/>
    </source>
</evidence>
<comment type="similarity">
    <text evidence="1">Belongs to the drug/metabolite transporter (DMT) superfamily. Small multidrug resistance (SMR) (TC 2.A.7.1) family.</text>
</comment>
<sequence>MVDLLLASPSSAMETIDLSVAFSVWTGIGTVVSYAVESSLL</sequence>
<feature type="transmembrane region" description="Helical" evidence="2">
    <location>
        <begin position="20"/>
        <end position="36"/>
    </location>
</feature>
<proteinExistence type="inferred from homology"/>
<comment type="subcellular location">
    <subcellularLocation>
        <location evidence="1">Cell membrane</location>
        <topology evidence="1">Multi-pass membrane protein</topology>
    </subcellularLocation>
</comment>
<protein>
    <submittedName>
        <fullName evidence="3">SMR family transporter</fullName>
    </submittedName>
</protein>
<evidence type="ECO:0000313" key="3">
    <source>
        <dbReference type="EMBL" id="MFD1207125.1"/>
    </source>
</evidence>
<comment type="caution">
    <text evidence="3">The sequence shown here is derived from an EMBL/GenBank/DDBJ whole genome shotgun (WGS) entry which is preliminary data.</text>
</comment>
<gene>
    <name evidence="3" type="ORF">ACFQ38_18655</name>
</gene>
<dbReference type="Pfam" id="PF00893">
    <property type="entry name" value="Multi_Drug_Res"/>
    <property type="match status" value="1"/>
</dbReference>
<keyword evidence="2" id="KW-1133">Transmembrane helix</keyword>
<dbReference type="InterPro" id="IPR045324">
    <property type="entry name" value="Small_multidrug_res"/>
</dbReference>
<evidence type="ECO:0000256" key="1">
    <source>
        <dbReference type="RuleBase" id="RU003942"/>
    </source>
</evidence>
<dbReference type="EMBL" id="JBHTLT010000134">
    <property type="protein sequence ID" value="MFD1207125.1"/>
    <property type="molecule type" value="Genomic_DNA"/>
</dbReference>
<keyword evidence="2" id="KW-0472">Membrane</keyword>
<dbReference type="Proteomes" id="UP001597231">
    <property type="component" value="Unassembled WGS sequence"/>
</dbReference>
<reference evidence="4" key="1">
    <citation type="journal article" date="2019" name="Int. J. Syst. Evol. Microbiol.">
        <title>The Global Catalogue of Microorganisms (GCM) 10K type strain sequencing project: providing services to taxonomists for standard genome sequencing and annotation.</title>
        <authorList>
            <consortium name="The Broad Institute Genomics Platform"/>
            <consortium name="The Broad Institute Genome Sequencing Center for Infectious Disease"/>
            <person name="Wu L."/>
            <person name="Ma J."/>
        </authorList>
    </citation>
    <scope>NUCLEOTIDE SEQUENCE [LARGE SCALE GENOMIC DNA]</scope>
    <source>
        <strain evidence="4">CCUG 53915</strain>
    </source>
</reference>
<evidence type="ECO:0000256" key="2">
    <source>
        <dbReference type="SAM" id="Phobius"/>
    </source>
</evidence>
<keyword evidence="1 2" id="KW-0812">Transmembrane</keyword>